<protein>
    <submittedName>
        <fullName evidence="2">Uncharacterized protein</fullName>
    </submittedName>
</protein>
<dbReference type="HOGENOM" id="CLU_1770449_0_0_1"/>
<sequence length="147" mass="16256">MNEKAEQHQMTKLQPSASSVTPPSFSIVMTTSSPIDIPIQKLVLGPLDNLLLIANGVPHCRRCGQASVDFSGNCLLWRRVQEEAGINEADLDPALILTSIMPVLRKIIASDLNPQYTREVLGYAVQQQEGRCHCIVNDADESYFQFS</sequence>
<organism evidence="2 3">
    <name type="scientific">Trichoplax adhaerens</name>
    <name type="common">Trichoplax reptans</name>
    <dbReference type="NCBI Taxonomy" id="10228"/>
    <lineage>
        <taxon>Eukaryota</taxon>
        <taxon>Metazoa</taxon>
        <taxon>Placozoa</taxon>
        <taxon>Uniplacotomia</taxon>
        <taxon>Trichoplacea</taxon>
        <taxon>Trichoplacidae</taxon>
        <taxon>Trichoplax</taxon>
    </lineage>
</organism>
<dbReference type="AlphaFoldDB" id="B3S889"/>
<reference evidence="2 3" key="1">
    <citation type="journal article" date="2008" name="Nature">
        <title>The Trichoplax genome and the nature of placozoans.</title>
        <authorList>
            <person name="Srivastava M."/>
            <person name="Begovic E."/>
            <person name="Chapman J."/>
            <person name="Putnam N.H."/>
            <person name="Hellsten U."/>
            <person name="Kawashima T."/>
            <person name="Kuo A."/>
            <person name="Mitros T."/>
            <person name="Salamov A."/>
            <person name="Carpenter M.L."/>
            <person name="Signorovitch A.Y."/>
            <person name="Moreno M.A."/>
            <person name="Kamm K."/>
            <person name="Grimwood J."/>
            <person name="Schmutz J."/>
            <person name="Shapiro H."/>
            <person name="Grigoriev I.V."/>
            <person name="Buss L.W."/>
            <person name="Schierwater B."/>
            <person name="Dellaporta S.L."/>
            <person name="Rokhsar D.S."/>
        </authorList>
    </citation>
    <scope>NUCLEOTIDE SEQUENCE [LARGE SCALE GENOMIC DNA]</scope>
    <source>
        <strain evidence="2 3">Grell-BS-1999</strain>
    </source>
</reference>
<evidence type="ECO:0000313" key="3">
    <source>
        <dbReference type="Proteomes" id="UP000009022"/>
    </source>
</evidence>
<keyword evidence="3" id="KW-1185">Reference proteome</keyword>
<feature type="region of interest" description="Disordered" evidence="1">
    <location>
        <begin position="1"/>
        <end position="22"/>
    </location>
</feature>
<evidence type="ECO:0000256" key="1">
    <source>
        <dbReference type="SAM" id="MobiDB-lite"/>
    </source>
</evidence>
<gene>
    <name evidence="2" type="ORF">TRIADDRAFT_60450</name>
</gene>
<accession>B3S889</accession>
<evidence type="ECO:0000313" key="2">
    <source>
        <dbReference type="EMBL" id="EDV21060.1"/>
    </source>
</evidence>
<dbReference type="EMBL" id="DS985255">
    <property type="protein sequence ID" value="EDV21060.1"/>
    <property type="molecule type" value="Genomic_DNA"/>
</dbReference>
<proteinExistence type="predicted"/>
<dbReference type="Proteomes" id="UP000009022">
    <property type="component" value="Unassembled WGS sequence"/>
</dbReference>
<dbReference type="CTD" id="6757698"/>
<dbReference type="RefSeq" id="XP_002116390.1">
    <property type="nucleotide sequence ID" value="XM_002116354.1"/>
</dbReference>
<name>B3S889_TRIAD</name>
<dbReference type="GeneID" id="6757698"/>
<dbReference type="KEGG" id="tad:TRIADDRAFT_60450"/>
<dbReference type="InParanoid" id="B3S889"/>
<feature type="compositionally biased region" description="Polar residues" evidence="1">
    <location>
        <begin position="10"/>
        <end position="22"/>
    </location>
</feature>